<sequence length="295" mass="33175">MFTAVQTDKMRKKSSHFRTSSSLNMAVRGGLTRFARPAGSPLTAFVVCPTGCASCRTPVGASHPPWSALCGKKLALSYELFFKYGGEGGIDSLRSPCGQPTHCVRGLSNWLRQLSNPGRGFSPPWSALCEKKLALSYELFFKYGVRRRGHQRRPAPLQALRRRPLHPHPPPRRAGRRALRHAEPPVLHPLQHRRPRQPPRGRQGRQPPARHRLGVVELRLRPQQGEPLLRAPPHRPAREPLRRHEEGRRGDRPHVQPHLRAVPHRAEILHRVRTLGPTGHGFGQTLAARALEAFP</sequence>
<evidence type="ECO:0000313" key="2">
    <source>
        <dbReference type="EMBL" id="ABV56057.2"/>
    </source>
</evidence>
<reference evidence="2" key="1">
    <citation type="submission" date="2008-03" db="EMBL/GenBank/DDBJ databases">
        <authorList>
            <person name="Xiong H.P."/>
            <person name="Liu J.X."/>
            <person name="Yu C.M."/>
            <person name="Chen J.R."/>
            <person name="Tang S.W."/>
            <person name="Zhu A.G."/>
            <person name="Wang Y.Z."/>
            <person name="Ma X.F."/>
        </authorList>
    </citation>
    <scope>NUCLEOTIDE SEQUENCE</scope>
    <source>
        <tissue evidence="2">Bast</tissue>
    </source>
</reference>
<feature type="compositionally biased region" description="Basic residues" evidence="1">
    <location>
        <begin position="190"/>
        <end position="213"/>
    </location>
</feature>
<accession>A8D2K3</accession>
<organism evidence="2">
    <name type="scientific">Boehmeria nivea</name>
    <name type="common">Chinese grass</name>
    <name type="synonym">Urtica nivea</name>
    <dbReference type="NCBI Taxonomy" id="83906"/>
    <lineage>
        <taxon>Eukaryota</taxon>
        <taxon>Viridiplantae</taxon>
        <taxon>Streptophyta</taxon>
        <taxon>Embryophyta</taxon>
        <taxon>Tracheophyta</taxon>
        <taxon>Spermatophyta</taxon>
        <taxon>Magnoliopsida</taxon>
        <taxon>eudicotyledons</taxon>
        <taxon>Gunneridae</taxon>
        <taxon>Pentapetalae</taxon>
        <taxon>rosids</taxon>
        <taxon>fabids</taxon>
        <taxon>Rosales</taxon>
        <taxon>Urticaceae</taxon>
        <taxon>Boehmeria</taxon>
    </lineage>
</organism>
<dbReference type="AlphaFoldDB" id="A8D2K3"/>
<protein>
    <submittedName>
        <fullName evidence="2">UDP-glucuronic acid 4-epimerase</fullName>
    </submittedName>
</protein>
<name>A8D2K3_BOENI</name>
<proteinExistence type="evidence at transcript level"/>
<feature type="region of interest" description="Disordered" evidence="1">
    <location>
        <begin position="151"/>
        <end position="258"/>
    </location>
</feature>
<feature type="compositionally biased region" description="Basic residues" evidence="1">
    <location>
        <begin position="160"/>
        <end position="179"/>
    </location>
</feature>
<dbReference type="EMBL" id="EU131378">
    <property type="protein sequence ID" value="ABV56057.2"/>
    <property type="molecule type" value="mRNA"/>
</dbReference>
<feature type="compositionally biased region" description="Basic and acidic residues" evidence="1">
    <location>
        <begin position="236"/>
        <end position="254"/>
    </location>
</feature>
<evidence type="ECO:0000256" key="1">
    <source>
        <dbReference type="SAM" id="MobiDB-lite"/>
    </source>
</evidence>